<dbReference type="GO" id="GO:0005975">
    <property type="term" value="P:carbohydrate metabolic process"/>
    <property type="evidence" value="ECO:0007669"/>
    <property type="project" value="InterPro"/>
</dbReference>
<dbReference type="PANTHER" id="PTHR43536">
    <property type="entry name" value="MANNOSYLGLYCOPROTEIN ENDO-BETA-MANNOSIDASE"/>
    <property type="match status" value="1"/>
</dbReference>
<dbReference type="InterPro" id="IPR013783">
    <property type="entry name" value="Ig-like_fold"/>
</dbReference>
<evidence type="ECO:0000259" key="8">
    <source>
        <dbReference type="Pfam" id="PF22666"/>
    </source>
</evidence>
<dbReference type="AlphaFoldDB" id="A0A8J2UFQ4"/>
<feature type="domain" description="Beta-mannosidase-like galactose-binding" evidence="8">
    <location>
        <begin position="125"/>
        <end position="255"/>
    </location>
</feature>
<evidence type="ECO:0000313" key="10">
    <source>
        <dbReference type="Proteomes" id="UP000607559"/>
    </source>
</evidence>
<dbReference type="Gene3D" id="3.20.20.80">
    <property type="entry name" value="Glycosidases"/>
    <property type="match status" value="1"/>
</dbReference>
<dbReference type="SUPFAM" id="SSF49785">
    <property type="entry name" value="Galactose-binding domain-like"/>
    <property type="match status" value="1"/>
</dbReference>
<sequence>MPPLKFCKRLSAVSAILLCAILSQPVLLRAQPVRQVQLSHFTLQSSAVIKAGGDSLSSVHYTPPNYWFPVTVPSTVLTGLVANKVYPDPYIGMNNMLIPDASDSFNRKYNLEQYSYLPGEPNPWKKPYWYRTTFPVPAADKGRHFQLIFKGINYRAEVWLNSRIIADSAKMVGMFSVFDLDVSAAIHAGEENALAVKIYPLDVPGEPATPQLEALDEFYENGGPTGDIGKNVTMLSSVGWDWIPEVHDRNMGIWQPVYLRTTGQVVISKPRIVTELPNLPDTSIARLSLDMTLANNSAQSRQGSVEVTITPENFMGEPISFTKKEALDPGGEKTIHLSAADIPALLMHHPRLWWPNGYGQPWLYRIRLKWADGSGISDDTSFVFGVRTAGSTATMVNGFVRRDFFVNGKRIHLTGGAWVPDMMLNRDRQRYDYELRLCRNANINLVRIWGGGLGETDEFYELADRYGLLVWQDFWITGDTNGGFKGSADWPLQSAVFVDNVINTIYRIRNHPSLLVWTGGNEGHARKELYDAMRDNVANLDGTRPFIPCSSGFSKAPKEWKASWPDDQPAGVYSGGPYSWQDDAQYYRLVDAGKDWVFKDETGIPSQPPYNTLSRIIPNLVPDKNLPFPLNNTWGYHDACTGNGHYDTYYKAMVDRYGAPANVRDFCDKMQLLNAGGYRSIFEAAGHKLNETGGVMLWKLNAAFPSVIWQVYDWYLEPNAGYYFMQRACEPVHIQLNLDDSAVAVVNRTYIKRPDLRFEAQVIGMTGATLLKKEGRLSLDTTDVKKVLSLREVLSQAQGISFVLLRLTDGGGKPLSNNVYWMSPGHDFADLRSMPAANVQATVQATAKKDGYTDWTIRFTNTSSRLAFFLNPQVIVGGDEVLPSYWSDNYFSIPAGQSVTVKVSCPVAALSGGTPQLRLEGWNIRSEDLRLIP</sequence>
<accession>A0A8J2UFQ4</accession>
<dbReference type="InterPro" id="IPR054593">
    <property type="entry name" value="Beta-mannosidase-like_N2"/>
</dbReference>
<dbReference type="PANTHER" id="PTHR43536:SF1">
    <property type="entry name" value="MANNOSYLGLYCOPROTEIN ENDO-BETA-MANNOSIDASE"/>
    <property type="match status" value="1"/>
</dbReference>
<keyword evidence="3" id="KW-0326">Glycosidase</keyword>
<feature type="chain" id="PRO_5035197080" evidence="4">
    <location>
        <begin position="31"/>
        <end position="933"/>
    </location>
</feature>
<evidence type="ECO:0000256" key="1">
    <source>
        <dbReference type="ARBA" id="ARBA00007401"/>
    </source>
</evidence>
<feature type="domain" description="Exo-beta-D-glucosaminidase Ig-fold" evidence="7">
    <location>
        <begin position="820"/>
        <end position="924"/>
    </location>
</feature>
<dbReference type="Pfam" id="PF00703">
    <property type="entry name" value="Glyco_hydro_2"/>
    <property type="match status" value="1"/>
</dbReference>
<reference evidence="9" key="2">
    <citation type="submission" date="2020-09" db="EMBL/GenBank/DDBJ databases">
        <authorList>
            <person name="Sun Q."/>
            <person name="Zhou Y."/>
        </authorList>
    </citation>
    <scope>NUCLEOTIDE SEQUENCE</scope>
    <source>
        <strain evidence="9">CGMCC 1.15448</strain>
    </source>
</reference>
<dbReference type="Pfam" id="PF18368">
    <property type="entry name" value="Ig_GlcNase"/>
    <property type="match status" value="1"/>
</dbReference>
<dbReference type="SUPFAM" id="SSF49303">
    <property type="entry name" value="beta-Galactosidase/glucuronidase domain"/>
    <property type="match status" value="3"/>
</dbReference>
<dbReference type="GO" id="GO:0004553">
    <property type="term" value="F:hydrolase activity, hydrolyzing O-glycosyl compounds"/>
    <property type="evidence" value="ECO:0007669"/>
    <property type="project" value="InterPro"/>
</dbReference>
<dbReference type="Gene3D" id="2.60.120.260">
    <property type="entry name" value="Galactose-binding domain-like"/>
    <property type="match status" value="1"/>
</dbReference>
<dbReference type="Pfam" id="PF02836">
    <property type="entry name" value="Glyco_hydro_2_C"/>
    <property type="match status" value="1"/>
</dbReference>
<comment type="caution">
    <text evidence="9">The sequence shown here is derived from an EMBL/GenBank/DDBJ whole genome shotgun (WGS) entry which is preliminary data.</text>
</comment>
<name>A0A8J2UFQ4_9BACT</name>
<dbReference type="InterPro" id="IPR006103">
    <property type="entry name" value="Glyco_hydro_2_cat"/>
</dbReference>
<evidence type="ECO:0000256" key="2">
    <source>
        <dbReference type="ARBA" id="ARBA00022801"/>
    </source>
</evidence>
<evidence type="ECO:0000259" key="7">
    <source>
        <dbReference type="Pfam" id="PF18368"/>
    </source>
</evidence>
<dbReference type="InterPro" id="IPR006102">
    <property type="entry name" value="Ig-like_GH2"/>
</dbReference>
<keyword evidence="2" id="KW-0378">Hydrolase</keyword>
<evidence type="ECO:0000259" key="6">
    <source>
        <dbReference type="Pfam" id="PF02836"/>
    </source>
</evidence>
<comment type="similarity">
    <text evidence="1">Belongs to the glycosyl hydrolase 2 family.</text>
</comment>
<gene>
    <name evidence="9" type="ORF">GCM10011511_38690</name>
</gene>
<evidence type="ECO:0000313" key="9">
    <source>
        <dbReference type="EMBL" id="GGB11358.1"/>
    </source>
</evidence>
<keyword evidence="10" id="KW-1185">Reference proteome</keyword>
<feature type="signal peptide" evidence="4">
    <location>
        <begin position="1"/>
        <end position="30"/>
    </location>
</feature>
<feature type="domain" description="Glycoside hydrolase family 2 immunoglobulin-like beta-sandwich" evidence="5">
    <location>
        <begin position="280"/>
        <end position="387"/>
    </location>
</feature>
<proteinExistence type="inferred from homology"/>
<dbReference type="InterPro" id="IPR043534">
    <property type="entry name" value="EBDG/EBM"/>
</dbReference>
<dbReference type="EMBL" id="BMJC01000004">
    <property type="protein sequence ID" value="GGB11358.1"/>
    <property type="molecule type" value="Genomic_DNA"/>
</dbReference>
<organism evidence="9 10">
    <name type="scientific">Puia dinghuensis</name>
    <dbReference type="NCBI Taxonomy" id="1792502"/>
    <lineage>
        <taxon>Bacteria</taxon>
        <taxon>Pseudomonadati</taxon>
        <taxon>Bacteroidota</taxon>
        <taxon>Chitinophagia</taxon>
        <taxon>Chitinophagales</taxon>
        <taxon>Chitinophagaceae</taxon>
        <taxon>Puia</taxon>
    </lineage>
</organism>
<dbReference type="Gene3D" id="2.60.40.10">
    <property type="entry name" value="Immunoglobulins"/>
    <property type="match status" value="2"/>
</dbReference>
<feature type="domain" description="Glycoside hydrolase family 2 catalytic" evidence="6">
    <location>
        <begin position="404"/>
        <end position="546"/>
    </location>
</feature>
<dbReference type="Pfam" id="PF22666">
    <property type="entry name" value="Glyco_hydro_2_N2"/>
    <property type="match status" value="1"/>
</dbReference>
<protein>
    <submittedName>
        <fullName evidence="9">Beta-mannosidase</fullName>
    </submittedName>
</protein>
<dbReference type="InterPro" id="IPR017853">
    <property type="entry name" value="GH"/>
</dbReference>
<dbReference type="InterPro" id="IPR041351">
    <property type="entry name" value="Ig_GlcNase"/>
</dbReference>
<reference evidence="9" key="1">
    <citation type="journal article" date="2014" name="Int. J. Syst. Evol. Microbiol.">
        <title>Complete genome sequence of Corynebacterium casei LMG S-19264T (=DSM 44701T), isolated from a smear-ripened cheese.</title>
        <authorList>
            <consortium name="US DOE Joint Genome Institute (JGI-PGF)"/>
            <person name="Walter F."/>
            <person name="Albersmeier A."/>
            <person name="Kalinowski J."/>
            <person name="Ruckert C."/>
        </authorList>
    </citation>
    <scope>NUCLEOTIDE SEQUENCE</scope>
    <source>
        <strain evidence="9">CGMCC 1.15448</strain>
    </source>
</reference>
<evidence type="ECO:0000256" key="3">
    <source>
        <dbReference type="ARBA" id="ARBA00023295"/>
    </source>
</evidence>
<dbReference type="SUPFAM" id="SSF51445">
    <property type="entry name" value="(Trans)glycosidases"/>
    <property type="match status" value="1"/>
</dbReference>
<keyword evidence="4" id="KW-0732">Signal</keyword>
<dbReference type="InterPro" id="IPR036156">
    <property type="entry name" value="Beta-gal/glucu_dom_sf"/>
</dbReference>
<evidence type="ECO:0000256" key="4">
    <source>
        <dbReference type="SAM" id="SignalP"/>
    </source>
</evidence>
<dbReference type="InterPro" id="IPR008979">
    <property type="entry name" value="Galactose-bd-like_sf"/>
</dbReference>
<evidence type="ECO:0000259" key="5">
    <source>
        <dbReference type="Pfam" id="PF00703"/>
    </source>
</evidence>
<dbReference type="RefSeq" id="WP_188934759.1">
    <property type="nucleotide sequence ID" value="NZ_BMJC01000004.1"/>
</dbReference>
<dbReference type="Proteomes" id="UP000607559">
    <property type="component" value="Unassembled WGS sequence"/>
</dbReference>